<dbReference type="InterPro" id="IPR057949">
    <property type="entry name" value="TPR_TEX10"/>
</dbReference>
<dbReference type="SMR" id="A0A1S4BQ53"/>
<dbReference type="Gene3D" id="1.25.10.10">
    <property type="entry name" value="Leucine-rich Repeat Variant"/>
    <property type="match status" value="1"/>
</dbReference>
<dbReference type="GO" id="GO:0005634">
    <property type="term" value="C:nucleus"/>
    <property type="evidence" value="ECO:0000318"/>
    <property type="project" value="GO_Central"/>
</dbReference>
<evidence type="ECO:0000259" key="6">
    <source>
        <dbReference type="Pfam" id="PF12333"/>
    </source>
</evidence>
<dbReference type="AlphaFoldDB" id="A0A1S4BQ53"/>
<keyword evidence="5" id="KW-1133">Transmembrane helix</keyword>
<keyword evidence="4" id="KW-0539">Nucleus</keyword>
<organism evidence="8">
    <name type="scientific">Nicotiana tabacum</name>
    <name type="common">Common tobacco</name>
    <dbReference type="NCBI Taxonomy" id="4097"/>
    <lineage>
        <taxon>Eukaryota</taxon>
        <taxon>Viridiplantae</taxon>
        <taxon>Streptophyta</taxon>
        <taxon>Embryophyta</taxon>
        <taxon>Tracheophyta</taxon>
        <taxon>Spermatophyta</taxon>
        <taxon>Magnoliopsida</taxon>
        <taxon>eudicotyledons</taxon>
        <taxon>Gunneridae</taxon>
        <taxon>Pentapetalae</taxon>
        <taxon>asterids</taxon>
        <taxon>lamiids</taxon>
        <taxon>Solanales</taxon>
        <taxon>Solanaceae</taxon>
        <taxon>Nicotianoideae</taxon>
        <taxon>Nicotianeae</taxon>
        <taxon>Nicotiana</taxon>
    </lineage>
</organism>
<protein>
    <recommendedName>
        <fullName evidence="9">Testis-expressed sequence 10 protein homolog</fullName>
    </recommendedName>
</protein>
<evidence type="ECO:0000313" key="8">
    <source>
        <dbReference type="RefSeq" id="XP_016490996.1"/>
    </source>
</evidence>
<keyword evidence="5" id="KW-0472">Membrane</keyword>
<dbReference type="InterPro" id="IPR011989">
    <property type="entry name" value="ARM-like"/>
</dbReference>
<feature type="transmembrane region" description="Helical" evidence="5">
    <location>
        <begin position="558"/>
        <end position="584"/>
    </location>
</feature>
<evidence type="ECO:0000256" key="4">
    <source>
        <dbReference type="ARBA" id="ARBA00023242"/>
    </source>
</evidence>
<dbReference type="FunFam" id="1.25.10.10:FF:000348">
    <property type="entry name" value="uncharacterized protein LOC106763108 isoform X2"/>
    <property type="match status" value="1"/>
</dbReference>
<dbReference type="Pfam" id="PF12333">
    <property type="entry name" value="Ipi1_N"/>
    <property type="match status" value="1"/>
</dbReference>
<evidence type="ECO:0000259" key="7">
    <source>
        <dbReference type="Pfam" id="PF25781"/>
    </source>
</evidence>
<dbReference type="RefSeq" id="XP_016490996.1">
    <property type="nucleotide sequence ID" value="XM_016635510.1"/>
</dbReference>
<dbReference type="STRING" id="4097.A0A1S4BQ53"/>
<gene>
    <name evidence="8" type="primary">LOC107810706</name>
</gene>
<dbReference type="OrthoDB" id="361362at2759"/>
<sequence length="827" mass="94292">MVNKSKAQKKQKRGVDFKKIKRKIGRKLPPAQNATNTEIKSKAIILPEQSVASEKAGLAVSKKGLTLKELLQQTGHHNAKVRKDALIGIRDVLLKFPAELKLHKLAVIEKLRERISDDDKLVRETLYQLLKSVIFPGCKEDNKGPINSLMMTYILNAMTNMAIEVRLMAFKFFDLLIQYFPSSFLLYAEKILQNYEDILQKNKFYLQDKGRLKNALAGLVRCLSLLPCSNQKEGDSLSDNIQKKPSAYGVSFPVPNIMQKWTLVVTFLWRACYIFPRYFLLYFSSVFPSFLGVGWLDCSVNLLLIYCNLPLITAKLVLYCASSYFPCKLLPFGAYSFIYFCSINKSADFPGSNIRKGFQNRSGSSPFYESAANAPWCSDPNFLELLYLHCFPPHYCFLHIAWLDYHVGLCSQNNIFLLVIYKTVLLVSNLCKQISKAFLLSVSCWLLVLKRLYPLDGQLSNVRKKSLWLRALSPAHSFIVSATSFSARALHPIALLCYDLLDAMIPRRDAGLLANMKSGLPSNRRLRVTLLKALFIAKIFIHLHPWQSTSLCNGCNNFSSFFFFLLLFVLLFIESNFSLIALSFSFCTLQDGDRYFTLNIAITEIFLQLSYGSKLSPALLERFLEFIESSLSEKMSVCQYITLPVVVFKSIPPYVLNLAESRVQERFAAYLPDCGEKWSALCSPSLLNSEQDWLYLDPKDLEIFNHQIAWIRELPKLLVLLGDKHPLHAKAVLRLQLRLGQAASLNGPLAKEYDNMQHIIRDFYCTCLNGTVSYGPFMRLPRDIQELSICCLYYFSFLDTVLLQPLVSCCICKFNSSTSLIFIFLTR</sequence>
<evidence type="ECO:0000256" key="3">
    <source>
        <dbReference type="ARBA" id="ARBA00006427"/>
    </source>
</evidence>
<name>A0A1S4BQ53_TOBAC</name>
<dbReference type="PANTHER" id="PTHR16056:SF2">
    <property type="entry name" value="TESTIS-EXPRESSED PROTEIN 10"/>
    <property type="match status" value="1"/>
</dbReference>
<feature type="domain" description="Pre-rRNA-processing protein Ipi1 N-terminal" evidence="6">
    <location>
        <begin position="148"/>
        <end position="206"/>
    </location>
</feature>
<dbReference type="InterPro" id="IPR024679">
    <property type="entry name" value="Ipi1_N"/>
</dbReference>
<dbReference type="PaxDb" id="4097-A0A1S4BQ53"/>
<dbReference type="SUPFAM" id="SSF48371">
    <property type="entry name" value="ARM repeat"/>
    <property type="match status" value="1"/>
</dbReference>
<evidence type="ECO:0008006" key="9">
    <source>
        <dbReference type="Google" id="ProtNLM"/>
    </source>
</evidence>
<dbReference type="PANTHER" id="PTHR16056">
    <property type="entry name" value="REGULATOR OF MICROTUBULE DYNAMICS PROTEIN"/>
    <property type="match status" value="1"/>
</dbReference>
<evidence type="ECO:0000256" key="5">
    <source>
        <dbReference type="SAM" id="Phobius"/>
    </source>
</evidence>
<proteinExistence type="inferred from homology"/>
<keyword evidence="5" id="KW-0812">Transmembrane</keyword>
<dbReference type="InterPro" id="IPR016024">
    <property type="entry name" value="ARM-type_fold"/>
</dbReference>
<evidence type="ECO:0000256" key="2">
    <source>
        <dbReference type="ARBA" id="ARBA00004642"/>
    </source>
</evidence>
<dbReference type="KEGG" id="nta:107810706"/>
<feature type="domain" description="TEX10-like TPR repeats" evidence="7">
    <location>
        <begin position="709"/>
        <end position="823"/>
    </location>
</feature>
<accession>A0A1S4BQ53</accession>
<feature type="transmembrane region" description="Helical" evidence="5">
    <location>
        <begin position="278"/>
        <end position="296"/>
    </location>
</feature>
<comment type="similarity">
    <text evidence="3">Belongs to the IPI1/TEX10 family.</text>
</comment>
<reference evidence="8" key="1">
    <citation type="submission" date="2025-08" db="UniProtKB">
        <authorList>
            <consortium name="RefSeq"/>
        </authorList>
    </citation>
    <scope>IDENTIFICATION</scope>
</reference>
<evidence type="ECO:0000256" key="1">
    <source>
        <dbReference type="ARBA" id="ARBA00004604"/>
    </source>
</evidence>
<comment type="subcellular location">
    <subcellularLocation>
        <location evidence="1">Nucleus</location>
        <location evidence="1">Nucleolus</location>
    </subcellularLocation>
    <subcellularLocation>
        <location evidence="2">Nucleus</location>
        <location evidence="2">Nucleoplasm</location>
    </subcellularLocation>
</comment>
<dbReference type="Pfam" id="PF25781">
    <property type="entry name" value="TPR_TEX10"/>
    <property type="match status" value="1"/>
</dbReference>